<dbReference type="InterPro" id="IPR037401">
    <property type="entry name" value="SnoaL-like"/>
</dbReference>
<accession>A0A286CZ06</accession>
<reference evidence="2 3" key="1">
    <citation type="submission" date="2017-09" db="EMBL/GenBank/DDBJ databases">
        <authorList>
            <person name="Ehlers B."/>
            <person name="Leendertz F.H."/>
        </authorList>
    </citation>
    <scope>NUCLEOTIDE SEQUENCE [LARGE SCALE GENOMIC DNA]</scope>
    <source>
        <strain evidence="2 3">CGMCC 1.10978</strain>
    </source>
</reference>
<gene>
    <name evidence="2" type="ORF">SAMN06296416_101763</name>
</gene>
<dbReference type="SUPFAM" id="SSF54427">
    <property type="entry name" value="NTF2-like"/>
    <property type="match status" value="1"/>
</dbReference>
<dbReference type="Proteomes" id="UP000219374">
    <property type="component" value="Unassembled WGS sequence"/>
</dbReference>
<dbReference type="Gene3D" id="3.10.450.50">
    <property type="match status" value="1"/>
</dbReference>
<evidence type="ECO:0000313" key="2">
    <source>
        <dbReference type="EMBL" id="SOD51637.1"/>
    </source>
</evidence>
<dbReference type="InterPro" id="IPR032710">
    <property type="entry name" value="NTF2-like_dom_sf"/>
</dbReference>
<dbReference type="Pfam" id="PF12680">
    <property type="entry name" value="SnoaL_2"/>
    <property type="match status" value="1"/>
</dbReference>
<dbReference type="AlphaFoldDB" id="A0A286CZ06"/>
<sequence length="109" mass="11956">MPVPTLPPPLDAFVAAVNGGDTDAALALFAPEGEIDDWGRRFTTPKAMRAWSDREFIGAQGYMTVTRVARIGNQITVDAAWKSNHYSGASRFLFTLVDGRIQQMRIVGE</sequence>
<organism evidence="2 3">
    <name type="scientific">Pseudoxanthomonas wuyuanensis</name>
    <dbReference type="NCBI Taxonomy" id="1073196"/>
    <lineage>
        <taxon>Bacteria</taxon>
        <taxon>Pseudomonadati</taxon>
        <taxon>Pseudomonadota</taxon>
        <taxon>Gammaproteobacteria</taxon>
        <taxon>Lysobacterales</taxon>
        <taxon>Lysobacteraceae</taxon>
        <taxon>Pseudoxanthomonas</taxon>
    </lineage>
</organism>
<feature type="domain" description="SnoaL-like" evidence="1">
    <location>
        <begin position="11"/>
        <end position="103"/>
    </location>
</feature>
<evidence type="ECO:0000313" key="3">
    <source>
        <dbReference type="Proteomes" id="UP000219374"/>
    </source>
</evidence>
<dbReference type="RefSeq" id="WP_097120511.1">
    <property type="nucleotide sequence ID" value="NZ_OCND01000001.1"/>
</dbReference>
<protein>
    <submittedName>
        <fullName evidence="2">SnoaL-like domain-containing protein</fullName>
    </submittedName>
</protein>
<dbReference type="EMBL" id="OCND01000001">
    <property type="protein sequence ID" value="SOD51637.1"/>
    <property type="molecule type" value="Genomic_DNA"/>
</dbReference>
<keyword evidence="3" id="KW-1185">Reference proteome</keyword>
<name>A0A286CZ06_9GAMM</name>
<evidence type="ECO:0000259" key="1">
    <source>
        <dbReference type="Pfam" id="PF12680"/>
    </source>
</evidence>
<dbReference type="OrthoDB" id="6059001at2"/>
<proteinExistence type="predicted"/>